<accession>A0A076EW90</accession>
<protein>
    <submittedName>
        <fullName evidence="1">Uncharacterized protein</fullName>
    </submittedName>
</protein>
<organism evidence="1 2">
    <name type="scientific">Rhodococcus opacus</name>
    <name type="common">Nocardia opaca</name>
    <dbReference type="NCBI Taxonomy" id="37919"/>
    <lineage>
        <taxon>Bacteria</taxon>
        <taxon>Bacillati</taxon>
        <taxon>Actinomycetota</taxon>
        <taxon>Actinomycetes</taxon>
        <taxon>Mycobacteriales</taxon>
        <taxon>Nocardiaceae</taxon>
        <taxon>Rhodococcus</taxon>
    </lineage>
</organism>
<sequence>MGWIDPWCVPRIVASARRSKCNGTVCAVDGHRAAAAYADRTVVVPADHLAARDNPRGGSSIITGVA</sequence>
<evidence type="ECO:0000313" key="2">
    <source>
        <dbReference type="Proteomes" id="UP000028488"/>
    </source>
</evidence>
<dbReference type="AlphaFoldDB" id="A0A076EW90"/>
<gene>
    <name evidence="1" type="ORF">EP51_24280</name>
</gene>
<dbReference type="EMBL" id="CP008947">
    <property type="protein sequence ID" value="AII07599.1"/>
    <property type="molecule type" value="Genomic_DNA"/>
</dbReference>
<dbReference type="Proteomes" id="UP000028488">
    <property type="component" value="Chromosome"/>
</dbReference>
<evidence type="ECO:0000313" key="1">
    <source>
        <dbReference type="EMBL" id="AII07599.1"/>
    </source>
</evidence>
<reference evidence="1 2" key="1">
    <citation type="submission" date="2014-07" db="EMBL/GenBank/DDBJ databases">
        <title>Genome Sequence of Rhodococcus opacus Strain R7, a Biodegrader of Mono- and Polycyclic Aromatic Hydrocarbons.</title>
        <authorList>
            <person name="Di Gennaro P."/>
            <person name="Zampolli J."/>
            <person name="Presti I."/>
            <person name="Cappelletti M."/>
            <person name="D'Ursi P."/>
            <person name="Orro A."/>
            <person name="Mezzelani A."/>
            <person name="Milanesi L."/>
        </authorList>
    </citation>
    <scope>NUCLEOTIDE SEQUENCE [LARGE SCALE GENOMIC DNA]</scope>
    <source>
        <strain evidence="1 2">R7</strain>
    </source>
</reference>
<proteinExistence type="predicted"/>
<name>A0A076EW90_RHOOP</name>